<protein>
    <submittedName>
        <fullName evidence="3">Acyl--CoA ligase</fullName>
    </submittedName>
</protein>
<dbReference type="EMBL" id="CP073910">
    <property type="protein sequence ID" value="QUT06865.1"/>
    <property type="molecule type" value="Genomic_DNA"/>
</dbReference>
<keyword evidence="3" id="KW-0436">Ligase</keyword>
<dbReference type="Gene3D" id="3.40.50.12780">
    <property type="entry name" value="N-terminal domain of ligase-like"/>
    <property type="match status" value="1"/>
</dbReference>
<proteinExistence type="predicted"/>
<feature type="domain" description="AMP-dependent synthetase/ligase" evidence="1">
    <location>
        <begin position="17"/>
        <end position="374"/>
    </location>
</feature>
<reference evidence="3" key="1">
    <citation type="submission" date="2021-04" db="EMBL/GenBank/DDBJ databases">
        <title>Isolation of p-tert-butylphenol degrading bacteria Sphingobium phenoxybenzoativorans Tas13 from active sludge.</title>
        <authorList>
            <person name="Li Y."/>
        </authorList>
    </citation>
    <scope>NUCLEOTIDE SEQUENCE</scope>
    <source>
        <strain evidence="3">Tas13</strain>
    </source>
</reference>
<dbReference type="PROSITE" id="PS00455">
    <property type="entry name" value="AMP_BINDING"/>
    <property type="match status" value="1"/>
</dbReference>
<dbReference type="PANTHER" id="PTHR43767">
    <property type="entry name" value="LONG-CHAIN-FATTY-ACID--COA LIGASE"/>
    <property type="match status" value="1"/>
</dbReference>
<dbReference type="GO" id="GO:0016877">
    <property type="term" value="F:ligase activity, forming carbon-sulfur bonds"/>
    <property type="evidence" value="ECO:0007669"/>
    <property type="project" value="UniProtKB-ARBA"/>
</dbReference>
<keyword evidence="4" id="KW-1185">Reference proteome</keyword>
<feature type="domain" description="AMP-binding enzyme C-terminal" evidence="2">
    <location>
        <begin position="431"/>
        <end position="505"/>
    </location>
</feature>
<name>A0A975Q2C6_9SPHN</name>
<dbReference type="Pfam" id="PF00501">
    <property type="entry name" value="AMP-binding"/>
    <property type="match status" value="1"/>
</dbReference>
<dbReference type="Pfam" id="PF13193">
    <property type="entry name" value="AMP-binding_C"/>
    <property type="match status" value="1"/>
</dbReference>
<accession>A0A975Q2C6</accession>
<dbReference type="PANTHER" id="PTHR43767:SF10">
    <property type="entry name" value="SURFACTIN SYNTHASE SUBUNIT 1"/>
    <property type="match status" value="1"/>
</dbReference>
<dbReference type="InterPro" id="IPR020845">
    <property type="entry name" value="AMP-binding_CS"/>
</dbReference>
<dbReference type="InterPro" id="IPR000873">
    <property type="entry name" value="AMP-dep_synth/lig_dom"/>
</dbReference>
<evidence type="ECO:0000259" key="2">
    <source>
        <dbReference type="Pfam" id="PF13193"/>
    </source>
</evidence>
<dbReference type="InterPro" id="IPR025110">
    <property type="entry name" value="AMP-bd_C"/>
</dbReference>
<dbReference type="InterPro" id="IPR050237">
    <property type="entry name" value="ATP-dep_AMP-bd_enzyme"/>
</dbReference>
<sequence>MVPEYRNDHLCADAIAHHARLNGDRIALVCEAERLSWKELNCRINQLANALIAHGCTKGSRVCMLLPNGIPSFLIFWATVRAGSVIVPLNMMLDDASLARLASASGGTVFFADTNSAKQVDRIRNSLSHVSAGSYFIFGDEREGWERAETFLTLADDSDPDVDVTPQDSMTIFYSSGTTGTPKGVEHSHFSRLNYCYGFGPGLGINRYSVAVCCTPIYASGTLITMLPTIYYGGKIVLLPKFSPESFCEVVKQERGTHSFMVPAMYVSLLQYEDQSADLSSLKALVSAGQTMPMITRDQLAERVPAAGIYEVYGMTEGFFTIAVPEDFALGKRNTVGKPGFLEDIRVIDDDGIELARGETGEIVAYGPGMMKGYAARPDLTAETIWLSPQGRTFLRSGDLGHLDEDGFLYVSGRKKDMIKSGGINIYAADLEEILAEHPAVGELAVVGVPHARWTETPIGVVVLRPGHSASGEEIRDWTNQRLAKFQRLSHVLVRDDFPRATYGKIKKDKLREEYHDLEA</sequence>
<evidence type="ECO:0000313" key="3">
    <source>
        <dbReference type="EMBL" id="QUT06865.1"/>
    </source>
</evidence>
<dbReference type="SUPFAM" id="SSF56801">
    <property type="entry name" value="Acetyl-CoA synthetase-like"/>
    <property type="match status" value="1"/>
</dbReference>
<dbReference type="Proteomes" id="UP000681425">
    <property type="component" value="Chromosome"/>
</dbReference>
<dbReference type="Gene3D" id="3.30.300.30">
    <property type="match status" value="1"/>
</dbReference>
<organism evidence="3 4">
    <name type="scientific">Sphingobium phenoxybenzoativorans</name>
    <dbReference type="NCBI Taxonomy" id="1592790"/>
    <lineage>
        <taxon>Bacteria</taxon>
        <taxon>Pseudomonadati</taxon>
        <taxon>Pseudomonadota</taxon>
        <taxon>Alphaproteobacteria</taxon>
        <taxon>Sphingomonadales</taxon>
        <taxon>Sphingomonadaceae</taxon>
        <taxon>Sphingobium</taxon>
    </lineage>
</organism>
<dbReference type="InterPro" id="IPR045851">
    <property type="entry name" value="AMP-bd_C_sf"/>
</dbReference>
<dbReference type="AlphaFoldDB" id="A0A975Q2C6"/>
<gene>
    <name evidence="3" type="ORF">KFK14_05340</name>
</gene>
<dbReference type="KEGG" id="spph:KFK14_05340"/>
<evidence type="ECO:0000313" key="4">
    <source>
        <dbReference type="Proteomes" id="UP000681425"/>
    </source>
</evidence>
<evidence type="ECO:0000259" key="1">
    <source>
        <dbReference type="Pfam" id="PF00501"/>
    </source>
</evidence>
<dbReference type="InterPro" id="IPR042099">
    <property type="entry name" value="ANL_N_sf"/>
</dbReference>